<sequence>MFLGYNFYGKNFLIFISIIVMIASLAFQGKSFAERTITKKKFIFNMCIVAGFMILLNAILLWYGR</sequence>
<protein>
    <submittedName>
        <fullName evidence="2">Uncharacterized protein</fullName>
    </submittedName>
</protein>
<feature type="transmembrane region" description="Helical" evidence="1">
    <location>
        <begin position="42"/>
        <end position="63"/>
    </location>
</feature>
<dbReference type="EMBL" id="CP033927">
    <property type="protein sequence ID" value="AZB02412.1"/>
    <property type="molecule type" value="Genomic_DNA"/>
</dbReference>
<keyword evidence="1" id="KW-0812">Transmembrane</keyword>
<accession>A0ABM7BTF4</accession>
<evidence type="ECO:0000313" key="3">
    <source>
        <dbReference type="Proteomes" id="UP000279541"/>
    </source>
</evidence>
<proteinExistence type="predicted"/>
<keyword evidence="1" id="KW-0472">Membrane</keyword>
<name>A0ABM7BTF4_9FLAO</name>
<evidence type="ECO:0000313" key="2">
    <source>
        <dbReference type="EMBL" id="AZB02412.1"/>
    </source>
</evidence>
<evidence type="ECO:0000256" key="1">
    <source>
        <dbReference type="SAM" id="Phobius"/>
    </source>
</evidence>
<keyword evidence="3" id="KW-1185">Reference proteome</keyword>
<gene>
    <name evidence="2" type="ORF">EG359_22400</name>
</gene>
<reference evidence="2 3" key="1">
    <citation type="submission" date="2018-11" db="EMBL/GenBank/DDBJ databases">
        <title>Proposal to divide the Flavobacteriaceae and reorganize its genera based on Amino Acid Identity values calculated from whole genome sequences.</title>
        <authorList>
            <person name="Nicholson A.C."/>
            <person name="Gulvik C.A."/>
            <person name="Whitney A.M."/>
            <person name="Humrighouse B.W."/>
            <person name="Bell M."/>
            <person name="Holmes B."/>
            <person name="Steigerwalt A.G."/>
            <person name="Villarma A."/>
            <person name="Sheth M."/>
            <person name="Batra D."/>
            <person name="Pryor J."/>
            <person name="Bernardet J.-F."/>
            <person name="Hugo C."/>
            <person name="Kampfer P."/>
            <person name="Newman J."/>
            <person name="McQuiston J.R."/>
        </authorList>
    </citation>
    <scope>NUCLEOTIDE SEQUENCE [LARGE SCALE GENOMIC DNA]</scope>
    <source>
        <strain evidence="2 3">DSM 16927</strain>
        <plasmid evidence="2 3">unnamed</plasmid>
    </source>
</reference>
<keyword evidence="1" id="KW-1133">Transmembrane helix</keyword>
<keyword evidence="2" id="KW-0614">Plasmid</keyword>
<feature type="transmembrane region" description="Helical" evidence="1">
    <location>
        <begin position="12"/>
        <end position="30"/>
    </location>
</feature>
<dbReference type="Proteomes" id="UP000279541">
    <property type="component" value="Plasmid unnamed"/>
</dbReference>
<geneLocation type="plasmid" evidence="2 3">
    <name>unnamed</name>
</geneLocation>
<organism evidence="2 3">
    <name type="scientific">Chryseobacterium joostei</name>
    <dbReference type="NCBI Taxonomy" id="112234"/>
    <lineage>
        <taxon>Bacteria</taxon>
        <taxon>Pseudomonadati</taxon>
        <taxon>Bacteroidota</taxon>
        <taxon>Flavobacteriia</taxon>
        <taxon>Flavobacteriales</taxon>
        <taxon>Weeksellaceae</taxon>
        <taxon>Chryseobacterium group</taxon>
        <taxon>Chryseobacterium</taxon>
    </lineage>
</organism>